<evidence type="ECO:0000313" key="4">
    <source>
        <dbReference type="EMBL" id="MBH8561058.1"/>
    </source>
</evidence>
<dbReference type="SUPFAM" id="SSF55347">
    <property type="entry name" value="Glyceraldehyde-3-phosphate dehydrogenase-like, C-terminal domain"/>
    <property type="match status" value="1"/>
</dbReference>
<dbReference type="RefSeq" id="WP_198123085.1">
    <property type="nucleotide sequence ID" value="NZ_JAECZC010000002.1"/>
</dbReference>
<keyword evidence="5" id="KW-1185">Reference proteome</keyword>
<evidence type="ECO:0000313" key="5">
    <source>
        <dbReference type="Proteomes" id="UP000632766"/>
    </source>
</evidence>
<name>A0A8J7HK86_9NOST</name>
<dbReference type="InterPro" id="IPR051450">
    <property type="entry name" value="Gfo/Idh/MocA_Oxidoreductases"/>
</dbReference>
<gene>
    <name evidence="4" type="ORF">I8748_02490</name>
</gene>
<feature type="domain" description="Gfo/Idh/MocA-like oxidoreductase N-terminal" evidence="2">
    <location>
        <begin position="5"/>
        <end position="124"/>
    </location>
</feature>
<dbReference type="InterPro" id="IPR036291">
    <property type="entry name" value="NAD(P)-bd_dom_sf"/>
</dbReference>
<dbReference type="Gene3D" id="3.30.360.10">
    <property type="entry name" value="Dihydrodipicolinate Reductase, domain 2"/>
    <property type="match status" value="1"/>
</dbReference>
<accession>A0A8J7HK86</accession>
<feature type="domain" description="Gfo/Idh/MocA-like oxidoreductase C-terminal" evidence="3">
    <location>
        <begin position="137"/>
        <end position="333"/>
    </location>
</feature>
<evidence type="ECO:0000259" key="3">
    <source>
        <dbReference type="Pfam" id="PF02894"/>
    </source>
</evidence>
<dbReference type="GO" id="GO:0000166">
    <property type="term" value="F:nucleotide binding"/>
    <property type="evidence" value="ECO:0007669"/>
    <property type="project" value="InterPro"/>
</dbReference>
<dbReference type="EMBL" id="JAECZC010000002">
    <property type="protein sequence ID" value="MBH8561058.1"/>
    <property type="molecule type" value="Genomic_DNA"/>
</dbReference>
<dbReference type="PANTHER" id="PTHR43377">
    <property type="entry name" value="BILIVERDIN REDUCTASE A"/>
    <property type="match status" value="1"/>
</dbReference>
<dbReference type="Pfam" id="PF01408">
    <property type="entry name" value="GFO_IDH_MocA"/>
    <property type="match status" value="1"/>
</dbReference>
<proteinExistence type="inferred from homology"/>
<reference evidence="4 5" key="1">
    <citation type="journal article" date="2021" name="Int. J. Syst. Evol. Microbiol.">
        <title>Amazonocrinis nigriterrae gen. nov., sp. nov., Atlanticothrix silvestris gen. nov., sp. nov. and Dendronalium phyllosphericum gen. nov., sp. nov., nostocacean cyanobacteria from Brazilian environments.</title>
        <authorList>
            <person name="Alvarenga D.O."/>
            <person name="Andreote A.P.D."/>
            <person name="Branco L.H.Z."/>
            <person name="Delbaje E."/>
            <person name="Cruz R.B."/>
            <person name="Varani A.M."/>
            <person name="Fiore M.F."/>
        </authorList>
    </citation>
    <scope>NUCLEOTIDE SEQUENCE [LARGE SCALE GENOMIC DNA]</scope>
    <source>
        <strain evidence="4 5">CENA67</strain>
    </source>
</reference>
<evidence type="ECO:0000256" key="1">
    <source>
        <dbReference type="ARBA" id="ARBA00010928"/>
    </source>
</evidence>
<dbReference type="Pfam" id="PF02894">
    <property type="entry name" value="GFO_IDH_MocA_C"/>
    <property type="match status" value="1"/>
</dbReference>
<protein>
    <submittedName>
        <fullName evidence="4">Gfo/Idh/MocA family oxidoreductase</fullName>
    </submittedName>
</protein>
<dbReference type="InterPro" id="IPR004104">
    <property type="entry name" value="Gfo/Idh/MocA-like_OxRdtase_C"/>
</dbReference>
<comment type="caution">
    <text evidence="4">The sequence shown here is derived from an EMBL/GenBank/DDBJ whole genome shotgun (WGS) entry which is preliminary data.</text>
</comment>
<dbReference type="Gene3D" id="3.40.50.720">
    <property type="entry name" value="NAD(P)-binding Rossmann-like Domain"/>
    <property type="match status" value="1"/>
</dbReference>
<dbReference type="InterPro" id="IPR000683">
    <property type="entry name" value="Gfo/Idh/MocA-like_OxRdtase_N"/>
</dbReference>
<organism evidence="4 5">
    <name type="scientific">Amazonocrinis nigriterrae CENA67</name>
    <dbReference type="NCBI Taxonomy" id="2794033"/>
    <lineage>
        <taxon>Bacteria</taxon>
        <taxon>Bacillati</taxon>
        <taxon>Cyanobacteriota</taxon>
        <taxon>Cyanophyceae</taxon>
        <taxon>Nostocales</taxon>
        <taxon>Nostocaceae</taxon>
        <taxon>Amazonocrinis</taxon>
        <taxon>Amazonocrinis nigriterrae</taxon>
    </lineage>
</organism>
<dbReference type="SUPFAM" id="SSF51735">
    <property type="entry name" value="NAD(P)-binding Rossmann-fold domains"/>
    <property type="match status" value="1"/>
</dbReference>
<sequence length="345" mass="38584">MGNMINIGVIGYGYWGPNLVRNFAEIPTAQVTKVSDFKPELLAKAQARYPTIQVTTDSRDIFKDPKIDAVVIATPVSTHFDLALAALQAGKHVLVEKPMTTSSEQAKRLIEEAEKRNLVLMVDHTFVYTGAVRKMHELITSKRLGDIYYYDSVRVNLGLFQHDVNVIWDLAVHDLSIMNYLLPSQPYAVSATGISHVPGEPENIAYLTLFFESNLIAHIHVNWLAPVKVRRTLIGGSQKMIVYDDLEPSEKVKIYDKGITVNGNSESVYQMLIGYRTGDMWSPQLDMTEALRTEGLHFINCIEQGSRPITDGEAGLRIVRILEAATESMRQRGQLVELNLAEVAV</sequence>
<evidence type="ECO:0000259" key="2">
    <source>
        <dbReference type="Pfam" id="PF01408"/>
    </source>
</evidence>
<dbReference type="PANTHER" id="PTHR43377:SF6">
    <property type="entry name" value="GFO_IDH_MOCA-LIKE OXIDOREDUCTASE N-TERMINAL DOMAIN-CONTAINING PROTEIN"/>
    <property type="match status" value="1"/>
</dbReference>
<comment type="similarity">
    <text evidence="1">Belongs to the Gfo/Idh/MocA family.</text>
</comment>
<dbReference type="AlphaFoldDB" id="A0A8J7HK86"/>
<dbReference type="Proteomes" id="UP000632766">
    <property type="component" value="Unassembled WGS sequence"/>
</dbReference>